<keyword evidence="1" id="KW-1133">Transmembrane helix</keyword>
<keyword evidence="1" id="KW-0472">Membrane</keyword>
<dbReference type="VEuPathDB" id="VectorBase:AMAM015109"/>
<dbReference type="Proteomes" id="UP000075901">
    <property type="component" value="Unassembled WGS sequence"/>
</dbReference>
<evidence type="ECO:0000313" key="2">
    <source>
        <dbReference type="EnsemblMetazoa" id="AMAM015109-PA"/>
    </source>
</evidence>
<dbReference type="AlphaFoldDB" id="A0A182SWY3"/>
<organism evidence="2 3">
    <name type="scientific">Anopheles maculatus</name>
    <dbReference type="NCBI Taxonomy" id="74869"/>
    <lineage>
        <taxon>Eukaryota</taxon>
        <taxon>Metazoa</taxon>
        <taxon>Ecdysozoa</taxon>
        <taxon>Arthropoda</taxon>
        <taxon>Hexapoda</taxon>
        <taxon>Insecta</taxon>
        <taxon>Pterygota</taxon>
        <taxon>Neoptera</taxon>
        <taxon>Endopterygota</taxon>
        <taxon>Diptera</taxon>
        <taxon>Nematocera</taxon>
        <taxon>Culicoidea</taxon>
        <taxon>Culicidae</taxon>
        <taxon>Anophelinae</taxon>
        <taxon>Anopheles</taxon>
        <taxon>Anopheles maculatus group</taxon>
    </lineage>
</organism>
<reference evidence="2" key="2">
    <citation type="submission" date="2020-05" db="UniProtKB">
        <authorList>
            <consortium name="EnsemblMetazoa"/>
        </authorList>
    </citation>
    <scope>IDENTIFICATION</scope>
    <source>
        <strain evidence="2">maculatus3</strain>
    </source>
</reference>
<dbReference type="Gene3D" id="1.10.287.70">
    <property type="match status" value="1"/>
</dbReference>
<feature type="transmembrane region" description="Helical" evidence="1">
    <location>
        <begin position="81"/>
        <end position="99"/>
    </location>
</feature>
<evidence type="ECO:0000256" key="1">
    <source>
        <dbReference type="SAM" id="Phobius"/>
    </source>
</evidence>
<evidence type="ECO:0000313" key="3">
    <source>
        <dbReference type="Proteomes" id="UP000075901"/>
    </source>
</evidence>
<accession>A0A182SWY3</accession>
<name>A0A182SWY3_9DIPT</name>
<proteinExistence type="predicted"/>
<protein>
    <submittedName>
        <fullName evidence="2">Uncharacterized protein</fullName>
    </submittedName>
</protein>
<reference evidence="3" key="1">
    <citation type="submission" date="2013-09" db="EMBL/GenBank/DDBJ databases">
        <title>The Genome Sequence of Anopheles maculatus species B.</title>
        <authorList>
            <consortium name="The Broad Institute Genomics Platform"/>
            <person name="Neafsey D.E."/>
            <person name="Besansky N."/>
            <person name="Howell P."/>
            <person name="Walton C."/>
            <person name="Young S.K."/>
            <person name="Zeng Q."/>
            <person name="Gargeya S."/>
            <person name="Fitzgerald M."/>
            <person name="Haas B."/>
            <person name="Abouelleil A."/>
            <person name="Allen A.W."/>
            <person name="Alvarado L."/>
            <person name="Arachchi H.M."/>
            <person name="Berlin A.M."/>
            <person name="Chapman S.B."/>
            <person name="Gainer-Dewar J."/>
            <person name="Goldberg J."/>
            <person name="Griggs A."/>
            <person name="Gujja S."/>
            <person name="Hansen M."/>
            <person name="Howarth C."/>
            <person name="Imamovic A."/>
            <person name="Ireland A."/>
            <person name="Larimer J."/>
            <person name="McCowan C."/>
            <person name="Murphy C."/>
            <person name="Pearson M."/>
            <person name="Poon T.W."/>
            <person name="Priest M."/>
            <person name="Roberts A."/>
            <person name="Saif S."/>
            <person name="Shea T."/>
            <person name="Sisk P."/>
            <person name="Sykes S."/>
            <person name="Wortman J."/>
            <person name="Nusbaum C."/>
            <person name="Birren B."/>
        </authorList>
    </citation>
    <scope>NUCLEOTIDE SEQUENCE [LARGE SCALE GENOMIC DNA]</scope>
    <source>
        <strain evidence="3">maculatus3</strain>
    </source>
</reference>
<sequence length="141" mass="15908">MAFCLRLDSDVLWIQKATNDSLYHLIDLYAISNKFCESILLQCLTIFHKEMSLYAPNHYLIDVIGLIAQQGSTQTSAKTSLRIVLFAVLIMNFLLYNYYTASIVGELLSSSNQGPMTMDQLANAPLLIVFNNDSYNRALTK</sequence>
<dbReference type="EnsemblMetazoa" id="AMAM015109-RA">
    <property type="protein sequence ID" value="AMAM015109-PA"/>
    <property type="gene ID" value="AMAM015109"/>
</dbReference>
<keyword evidence="1" id="KW-0812">Transmembrane</keyword>
<keyword evidence="3" id="KW-1185">Reference proteome</keyword>